<feature type="domain" description="TonB-dependent receptor plug" evidence="8">
    <location>
        <begin position="117"/>
        <end position="220"/>
    </location>
</feature>
<reference evidence="9" key="1">
    <citation type="submission" date="2023-03" db="EMBL/GenBank/DDBJ databases">
        <title>Andean soil-derived lignocellulolytic bacterial consortium as a source of novel taxa and putative plastic-active enzymes.</title>
        <authorList>
            <person name="Diaz-Garcia L."/>
            <person name="Chuvochina M."/>
            <person name="Feuerriegel G."/>
            <person name="Bunk B."/>
            <person name="Sproer C."/>
            <person name="Streit W.R."/>
            <person name="Rodriguez L.M."/>
            <person name="Overmann J."/>
            <person name="Jimenez D.J."/>
        </authorList>
    </citation>
    <scope>NUCLEOTIDE SEQUENCE</scope>
    <source>
        <strain evidence="9">MAG 3858</strain>
    </source>
</reference>
<evidence type="ECO:0000256" key="1">
    <source>
        <dbReference type="ARBA" id="ARBA00004571"/>
    </source>
</evidence>
<dbReference type="InterPro" id="IPR036942">
    <property type="entry name" value="Beta-barrel_TonB_sf"/>
</dbReference>
<keyword evidence="5 7" id="KW-0472">Membrane</keyword>
<protein>
    <submittedName>
        <fullName evidence="9">SusC/RagA family TonB-linked outer membrane protein</fullName>
    </submittedName>
</protein>
<gene>
    <name evidence="9" type="ORF">P0Y49_10910</name>
</gene>
<keyword evidence="2 7" id="KW-0813">Transport</keyword>
<dbReference type="InterPro" id="IPR012910">
    <property type="entry name" value="Plug_dom"/>
</dbReference>
<dbReference type="Pfam" id="PF13715">
    <property type="entry name" value="CarbopepD_reg_2"/>
    <property type="match status" value="1"/>
</dbReference>
<organism evidence="9 10">
    <name type="scientific">Candidatus Pedobacter colombiensis</name>
    <dbReference type="NCBI Taxonomy" id="3121371"/>
    <lineage>
        <taxon>Bacteria</taxon>
        <taxon>Pseudomonadati</taxon>
        <taxon>Bacteroidota</taxon>
        <taxon>Sphingobacteriia</taxon>
        <taxon>Sphingobacteriales</taxon>
        <taxon>Sphingobacteriaceae</taxon>
        <taxon>Pedobacter</taxon>
    </lineage>
</organism>
<sequence length="1063" mass="118383">MLKYISILFLLFNTIDIAAQQKTITGNVRDQITNQGLPNATIRFKGSNDVSKTDEKGDFKVAIKANVSLLIVSSIGYKSQEVPINLSSSASVSISLMPENQELDEVIVSSGYQQLSKNSTTGSYVVVNEKLLNRRVSTDLISRLEDVTSGLIFNRRGVTSGISIRGQSTLFAKTDPLIVIDNFPYEGDLATINPNDVSTITILKDASAASIWGARAGNGVIVITTKKGAFNTKPTLNVNSNFTYGAKPDLFYQSVLSSADFIAIEKKLFEKGFYTSIENSANFQPLTPVVELLIAARDGKMDPLAAQAKIEALKGIDVRKEYGKYFNRNSINKQVSINLNGGSAEQRYYLSVGYDKNNLNVVRNNNDRLTFNVANTYSLLANKLEVSTALYFANTRNELNGLSFSDLSMSSGDPYPYAQIADQNGKGLVIPKYYRQNFANDALDKGLLDWTYNPLEELRLNNNVTTSTDLRISTALKYKIGKGFVVDLHYQYSKTNSLLENLNDAQGFYTRNIIDQYSSISPTNQLLSPIPLGGILDRQKGDGLTQNIRGQLNYNNQLGEKHRLDALAGYELSDSRGLSYINRTYGYDDEHATGKLVNYIDPFPQYISATNKRIIENRDKTKDLSDRFLSSFFNGTYTYDNRFIVSGSARIDRSNIFGVKTNQKGVPLWSAGVSWIVNNESFYRSEVVPSLKLRASYGYNGNVDKTVTAYTTAMLVGTTSFTNLPYAEITNPPNPELRWERVKIVNMGLDFVIGNNRLSGSFDYFIKNGFDLIGQTPFAPSTGISRFRGNTANTSGKGFDFVLNSQNTTGLLKWETNFLFSHIKETVSKYLIKAPAGNYLSEGSGNGIYPFEGKPLYAVYSYKWGGLDAQTGSPQGFIDNQLSSDYKGIIDNATPENIIYNGPARPTFFGAVRNTVTWRNLSLSANVSFRLGYYFRKNSVRYSTILNAQGGHGDYSKRWQKPGDELTTQVPSMPTQININRDNFYSYSETLVGKGDHIRLQDIRLDYSFSGKRLQDIFIKNLNVFVYLNNIGILWKADHSSVDPDYPYAIPPRTSAIGVKLDF</sequence>
<evidence type="ECO:0000313" key="10">
    <source>
        <dbReference type="Proteomes" id="UP001214530"/>
    </source>
</evidence>
<dbReference type="SUPFAM" id="SSF56935">
    <property type="entry name" value="Porins"/>
    <property type="match status" value="1"/>
</dbReference>
<dbReference type="NCBIfam" id="TIGR04056">
    <property type="entry name" value="OMP_RagA_SusC"/>
    <property type="match status" value="1"/>
</dbReference>
<dbReference type="Proteomes" id="UP001214530">
    <property type="component" value="Chromosome"/>
</dbReference>
<dbReference type="PROSITE" id="PS52016">
    <property type="entry name" value="TONB_DEPENDENT_REC_3"/>
    <property type="match status" value="1"/>
</dbReference>
<proteinExistence type="inferred from homology"/>
<comment type="similarity">
    <text evidence="7">Belongs to the TonB-dependent receptor family.</text>
</comment>
<accession>A0AAJ6B9N2</accession>
<dbReference type="GO" id="GO:0009279">
    <property type="term" value="C:cell outer membrane"/>
    <property type="evidence" value="ECO:0007669"/>
    <property type="project" value="UniProtKB-SubCell"/>
</dbReference>
<evidence type="ECO:0000256" key="6">
    <source>
        <dbReference type="ARBA" id="ARBA00023237"/>
    </source>
</evidence>
<dbReference type="Gene3D" id="2.60.40.1120">
    <property type="entry name" value="Carboxypeptidase-like, regulatory domain"/>
    <property type="match status" value="1"/>
</dbReference>
<evidence type="ECO:0000259" key="8">
    <source>
        <dbReference type="Pfam" id="PF07715"/>
    </source>
</evidence>
<name>A0AAJ6B9N2_9SPHI</name>
<evidence type="ECO:0000256" key="3">
    <source>
        <dbReference type="ARBA" id="ARBA00022452"/>
    </source>
</evidence>
<dbReference type="SUPFAM" id="SSF49464">
    <property type="entry name" value="Carboxypeptidase regulatory domain-like"/>
    <property type="match status" value="1"/>
</dbReference>
<evidence type="ECO:0000313" key="9">
    <source>
        <dbReference type="EMBL" id="WEK21646.1"/>
    </source>
</evidence>
<evidence type="ECO:0000256" key="7">
    <source>
        <dbReference type="PROSITE-ProRule" id="PRU01360"/>
    </source>
</evidence>
<comment type="subcellular location">
    <subcellularLocation>
        <location evidence="1 7">Cell outer membrane</location>
        <topology evidence="1 7">Multi-pass membrane protein</topology>
    </subcellularLocation>
</comment>
<keyword evidence="3 7" id="KW-1134">Transmembrane beta strand</keyword>
<keyword evidence="6 7" id="KW-0998">Cell outer membrane</keyword>
<dbReference type="NCBIfam" id="TIGR04057">
    <property type="entry name" value="SusC_RagA_signa"/>
    <property type="match status" value="1"/>
</dbReference>
<dbReference type="Gene3D" id="2.40.170.20">
    <property type="entry name" value="TonB-dependent receptor, beta-barrel domain"/>
    <property type="match status" value="1"/>
</dbReference>
<dbReference type="Gene3D" id="2.170.130.10">
    <property type="entry name" value="TonB-dependent receptor, plug domain"/>
    <property type="match status" value="1"/>
</dbReference>
<keyword evidence="4 7" id="KW-0812">Transmembrane</keyword>
<dbReference type="EMBL" id="CP119313">
    <property type="protein sequence ID" value="WEK21646.1"/>
    <property type="molecule type" value="Genomic_DNA"/>
</dbReference>
<evidence type="ECO:0000256" key="2">
    <source>
        <dbReference type="ARBA" id="ARBA00022448"/>
    </source>
</evidence>
<dbReference type="Pfam" id="PF07715">
    <property type="entry name" value="Plug"/>
    <property type="match status" value="1"/>
</dbReference>
<dbReference type="InterPro" id="IPR039426">
    <property type="entry name" value="TonB-dep_rcpt-like"/>
</dbReference>
<evidence type="ECO:0000256" key="4">
    <source>
        <dbReference type="ARBA" id="ARBA00022692"/>
    </source>
</evidence>
<dbReference type="InterPro" id="IPR037066">
    <property type="entry name" value="Plug_dom_sf"/>
</dbReference>
<dbReference type="AlphaFoldDB" id="A0AAJ6B9N2"/>
<dbReference type="InterPro" id="IPR023997">
    <property type="entry name" value="TonB-dep_OMP_SusC/RagA_CS"/>
</dbReference>
<dbReference type="InterPro" id="IPR008969">
    <property type="entry name" value="CarboxyPept-like_regulatory"/>
</dbReference>
<evidence type="ECO:0000256" key="5">
    <source>
        <dbReference type="ARBA" id="ARBA00023136"/>
    </source>
</evidence>
<dbReference type="InterPro" id="IPR023996">
    <property type="entry name" value="TonB-dep_OMP_SusC/RagA"/>
</dbReference>